<dbReference type="EMBL" id="JACASF010000015">
    <property type="protein sequence ID" value="KAF6429587.1"/>
    <property type="molecule type" value="Genomic_DNA"/>
</dbReference>
<gene>
    <name evidence="1" type="ORF">HJG59_008959</name>
</gene>
<protein>
    <submittedName>
        <fullName evidence="1">Uncharacterized protein</fullName>
    </submittedName>
</protein>
<proteinExistence type="predicted"/>
<dbReference type="AlphaFoldDB" id="A0A7J8E245"/>
<evidence type="ECO:0000313" key="1">
    <source>
        <dbReference type="EMBL" id="KAF6429587.1"/>
    </source>
</evidence>
<organism evidence="1 2">
    <name type="scientific">Molossus molossus</name>
    <name type="common">Pallas' mastiff bat</name>
    <name type="synonym">Vespertilio molossus</name>
    <dbReference type="NCBI Taxonomy" id="27622"/>
    <lineage>
        <taxon>Eukaryota</taxon>
        <taxon>Metazoa</taxon>
        <taxon>Chordata</taxon>
        <taxon>Craniata</taxon>
        <taxon>Vertebrata</taxon>
        <taxon>Euteleostomi</taxon>
        <taxon>Mammalia</taxon>
        <taxon>Eutheria</taxon>
        <taxon>Laurasiatheria</taxon>
        <taxon>Chiroptera</taxon>
        <taxon>Yangochiroptera</taxon>
        <taxon>Molossidae</taxon>
        <taxon>Molossus</taxon>
    </lineage>
</organism>
<dbReference type="Proteomes" id="UP000550707">
    <property type="component" value="Unassembled WGS sequence"/>
</dbReference>
<sequence>MSNVTECTLSPGAGSLVPKSRWLVDLLTVRHTWSCLGLTSNSRIGRRIFLKGEAEGAPLKHLPYPARGLSPGSRGRDGSVCGVSSANAPPPSCCCPPPPRALGCTASRCVHTQTPPVPCTLSVAGPLSPPYGFIQRGSSILSVRTHMKSLAVNLIVLP</sequence>
<name>A0A7J8E245_MOLMO</name>
<dbReference type="InParanoid" id="A0A7J8E245"/>
<comment type="caution">
    <text evidence="1">The sequence shown here is derived from an EMBL/GenBank/DDBJ whole genome shotgun (WGS) entry which is preliminary data.</text>
</comment>
<reference evidence="1 2" key="1">
    <citation type="journal article" date="2020" name="Nature">
        <title>Six reference-quality genomes reveal evolution of bat adaptations.</title>
        <authorList>
            <person name="Jebb D."/>
            <person name="Huang Z."/>
            <person name="Pippel M."/>
            <person name="Hughes G.M."/>
            <person name="Lavrichenko K."/>
            <person name="Devanna P."/>
            <person name="Winkler S."/>
            <person name="Jermiin L.S."/>
            <person name="Skirmuntt E.C."/>
            <person name="Katzourakis A."/>
            <person name="Burkitt-Gray L."/>
            <person name="Ray D.A."/>
            <person name="Sullivan K.A.M."/>
            <person name="Roscito J.G."/>
            <person name="Kirilenko B.M."/>
            <person name="Davalos L.M."/>
            <person name="Corthals A.P."/>
            <person name="Power M.L."/>
            <person name="Jones G."/>
            <person name="Ransome R.D."/>
            <person name="Dechmann D.K.N."/>
            <person name="Locatelli A.G."/>
            <person name="Puechmaille S.J."/>
            <person name="Fedrigo O."/>
            <person name="Jarvis E.D."/>
            <person name="Hiller M."/>
            <person name="Vernes S.C."/>
            <person name="Myers E.W."/>
            <person name="Teeling E.C."/>
        </authorList>
    </citation>
    <scope>NUCLEOTIDE SEQUENCE [LARGE SCALE GENOMIC DNA]</scope>
    <source>
        <strain evidence="1">MMolMol1</strain>
        <tissue evidence="1">Muscle</tissue>
    </source>
</reference>
<keyword evidence="2" id="KW-1185">Reference proteome</keyword>
<accession>A0A7J8E245</accession>
<evidence type="ECO:0000313" key="2">
    <source>
        <dbReference type="Proteomes" id="UP000550707"/>
    </source>
</evidence>